<comment type="caution">
    <text evidence="2">The sequence shown here is derived from an EMBL/GenBank/DDBJ whole genome shotgun (WGS) entry which is preliminary data.</text>
</comment>
<feature type="transmembrane region" description="Helical" evidence="1">
    <location>
        <begin position="184"/>
        <end position="202"/>
    </location>
</feature>
<feature type="transmembrane region" description="Helical" evidence="1">
    <location>
        <begin position="118"/>
        <end position="141"/>
    </location>
</feature>
<keyword evidence="1" id="KW-0472">Membrane</keyword>
<dbReference type="EMBL" id="SBII01000001">
    <property type="protein sequence ID" value="RWX03715.1"/>
    <property type="molecule type" value="Genomic_DNA"/>
</dbReference>
<dbReference type="OrthoDB" id="7446256at2"/>
<keyword evidence="1" id="KW-0812">Transmembrane</keyword>
<gene>
    <name evidence="2" type="ORF">EPI11_01950</name>
</gene>
<protein>
    <submittedName>
        <fullName evidence="2">DUF3667 domain-containing protein</fullName>
    </submittedName>
</protein>
<keyword evidence="1" id="KW-1133">Transmembrane helix</keyword>
<sequence>MSITCKNCGNIFEGNYCNNCGQPAETHPVNASFIAHDVQHGLFHFESGLLYSAKELFLRPGHTIREYLHGKRVKHYKPISMVILVATLHGVLYHFLHLNVFKGIESEEFNYEELNEWISHHFAIITLATLPVFALSSFLVFKKQGYNYTEHIILNSFYSTQRLWVRIIMMPLLLLPDAPETVNILMKVFLLVDVLLMFWTYTQFFEKLSKVKTILLTLLCFVVFYMLFTILFAMGYLIYHNFL</sequence>
<dbReference type="Pfam" id="PF12412">
    <property type="entry name" value="DUF3667"/>
    <property type="match status" value="1"/>
</dbReference>
<feature type="transmembrane region" description="Helical" evidence="1">
    <location>
        <begin position="79"/>
        <end position="98"/>
    </location>
</feature>
<proteinExistence type="predicted"/>
<accession>A0A444HFE6</accession>
<dbReference type="InterPro" id="IPR022134">
    <property type="entry name" value="DUF3667"/>
</dbReference>
<dbReference type="RefSeq" id="WP_128388270.1">
    <property type="nucleotide sequence ID" value="NZ_SBII01000001.1"/>
</dbReference>
<organism evidence="2 3">
    <name type="scientific">Flavobacterium cerinum</name>
    <dbReference type="NCBI Taxonomy" id="2502784"/>
    <lineage>
        <taxon>Bacteria</taxon>
        <taxon>Pseudomonadati</taxon>
        <taxon>Bacteroidota</taxon>
        <taxon>Flavobacteriia</taxon>
        <taxon>Flavobacteriales</taxon>
        <taxon>Flavobacteriaceae</taxon>
        <taxon>Flavobacterium</taxon>
    </lineage>
</organism>
<evidence type="ECO:0000256" key="1">
    <source>
        <dbReference type="SAM" id="Phobius"/>
    </source>
</evidence>
<evidence type="ECO:0000313" key="3">
    <source>
        <dbReference type="Proteomes" id="UP000287527"/>
    </source>
</evidence>
<dbReference type="Proteomes" id="UP000287527">
    <property type="component" value="Unassembled WGS sequence"/>
</dbReference>
<reference evidence="2 3" key="1">
    <citation type="submission" date="2019-01" db="EMBL/GenBank/DDBJ databases">
        <title>Flavobacterium sp. nov.,isolated from freshwater.</title>
        <authorList>
            <person name="Zhang R."/>
            <person name="Du Z.-J."/>
        </authorList>
    </citation>
    <scope>NUCLEOTIDE SEQUENCE [LARGE SCALE GENOMIC DNA]</scope>
    <source>
        <strain evidence="2 3">1E403</strain>
    </source>
</reference>
<dbReference type="AlphaFoldDB" id="A0A444HFE6"/>
<feature type="transmembrane region" description="Helical" evidence="1">
    <location>
        <begin position="214"/>
        <end position="239"/>
    </location>
</feature>
<keyword evidence="3" id="KW-1185">Reference proteome</keyword>
<evidence type="ECO:0000313" key="2">
    <source>
        <dbReference type="EMBL" id="RWX03715.1"/>
    </source>
</evidence>
<name>A0A444HFE6_9FLAO</name>
<feature type="transmembrane region" description="Helical" evidence="1">
    <location>
        <begin position="162"/>
        <end position="178"/>
    </location>
</feature>